<keyword evidence="3 5" id="KW-1133">Transmembrane helix</keyword>
<dbReference type="AlphaFoldDB" id="A0A1D6F5E7"/>
<organism evidence="6">
    <name type="scientific">Zea mays</name>
    <name type="common">Maize</name>
    <dbReference type="NCBI Taxonomy" id="4577"/>
    <lineage>
        <taxon>Eukaryota</taxon>
        <taxon>Viridiplantae</taxon>
        <taxon>Streptophyta</taxon>
        <taxon>Embryophyta</taxon>
        <taxon>Tracheophyta</taxon>
        <taxon>Spermatophyta</taxon>
        <taxon>Magnoliopsida</taxon>
        <taxon>Liliopsida</taxon>
        <taxon>Poales</taxon>
        <taxon>Poaceae</taxon>
        <taxon>PACMAD clade</taxon>
        <taxon>Panicoideae</taxon>
        <taxon>Andropogonodae</taxon>
        <taxon>Andropogoneae</taxon>
        <taxon>Tripsacinae</taxon>
        <taxon>Zea</taxon>
    </lineage>
</organism>
<keyword evidence="4 5" id="KW-0472">Membrane</keyword>
<evidence type="ECO:0000256" key="4">
    <source>
        <dbReference type="ARBA" id="ARBA00023136"/>
    </source>
</evidence>
<dbReference type="EMBL" id="CM007648">
    <property type="protein sequence ID" value="ONM26514.1"/>
    <property type="molecule type" value="Genomic_DNA"/>
</dbReference>
<dbReference type="InterPro" id="IPR008521">
    <property type="entry name" value="Mg_trans_NIPA"/>
</dbReference>
<proteinExistence type="predicted"/>
<evidence type="ECO:0000256" key="3">
    <source>
        <dbReference type="ARBA" id="ARBA00022989"/>
    </source>
</evidence>
<accession>A0A1D6F5E7</accession>
<feature type="transmembrane region" description="Helical" evidence="5">
    <location>
        <begin position="38"/>
        <end position="56"/>
    </location>
</feature>
<protein>
    <submittedName>
        <fullName evidence="6">Putative magnesium transporter NIPA4</fullName>
    </submittedName>
</protein>
<dbReference type="GO" id="GO:0005769">
    <property type="term" value="C:early endosome"/>
    <property type="evidence" value="ECO:0007669"/>
    <property type="project" value="UniProtKB-SubCell"/>
</dbReference>
<gene>
    <name evidence="6" type="ORF">ZEAMMB73_Zm00001d007307</name>
</gene>
<evidence type="ECO:0000313" key="6">
    <source>
        <dbReference type="EMBL" id="ONM26514.1"/>
    </source>
</evidence>
<keyword evidence="2 5" id="KW-0812">Transmembrane</keyword>
<evidence type="ECO:0000256" key="1">
    <source>
        <dbReference type="ARBA" id="ARBA00004141"/>
    </source>
</evidence>
<dbReference type="GO" id="GO:0016020">
    <property type="term" value="C:membrane"/>
    <property type="evidence" value="ECO:0007669"/>
    <property type="project" value="UniProtKB-SubCell"/>
</dbReference>
<dbReference type="GO" id="GO:0015095">
    <property type="term" value="F:magnesium ion transmembrane transporter activity"/>
    <property type="evidence" value="ECO:0007669"/>
    <property type="project" value="InterPro"/>
</dbReference>
<sequence length="138" mass="16061">MQGDHAFYVKYCIKCISSQFICALFLDVQDWDHQNPTQIVTEMCGFMTILSGTFLLHKTKDMTDSMSRFMHFYTPRPGQSLLTRRPKHASQNAFAIEVMPLKCQDYIDDETLTLSLPKVENGYLKEEYLLRYKDSSIV</sequence>
<dbReference type="Pfam" id="PF05653">
    <property type="entry name" value="Mg_trans_NIPA"/>
    <property type="match status" value="1"/>
</dbReference>
<evidence type="ECO:0000256" key="2">
    <source>
        <dbReference type="ARBA" id="ARBA00022692"/>
    </source>
</evidence>
<comment type="subcellular location">
    <subcellularLocation>
        <location evidence="1">Membrane</location>
        <topology evidence="1">Multi-pass membrane protein</topology>
    </subcellularLocation>
</comment>
<reference evidence="6" key="1">
    <citation type="submission" date="2015-12" db="EMBL/GenBank/DDBJ databases">
        <title>Update maize B73 reference genome by single molecule sequencing technologies.</title>
        <authorList>
            <consortium name="Maize Genome Sequencing Project"/>
            <person name="Ware D."/>
        </authorList>
    </citation>
    <scope>NUCLEOTIDE SEQUENCE [LARGE SCALE GENOMIC DNA]</scope>
    <source>
        <tissue evidence="6">Seedling</tissue>
    </source>
</reference>
<feature type="transmembrane region" description="Helical" evidence="5">
    <location>
        <begin position="7"/>
        <end position="26"/>
    </location>
</feature>
<name>A0A1D6F5E7_MAIZE</name>
<evidence type="ECO:0000256" key="5">
    <source>
        <dbReference type="SAM" id="Phobius"/>
    </source>
</evidence>